<dbReference type="EMBL" id="PCXL01000013">
    <property type="protein sequence ID" value="PIR37980.1"/>
    <property type="molecule type" value="Genomic_DNA"/>
</dbReference>
<dbReference type="Pfam" id="PF03479">
    <property type="entry name" value="PCC"/>
    <property type="match status" value="1"/>
</dbReference>
<evidence type="ECO:0000313" key="3">
    <source>
        <dbReference type="Proteomes" id="UP000231333"/>
    </source>
</evidence>
<dbReference type="CDD" id="cd11378">
    <property type="entry name" value="DUF296"/>
    <property type="match status" value="1"/>
</dbReference>
<dbReference type="PROSITE" id="PS51742">
    <property type="entry name" value="PPC"/>
    <property type="match status" value="1"/>
</dbReference>
<comment type="caution">
    <text evidence="2">The sequence shown here is derived from an EMBL/GenBank/DDBJ whole genome shotgun (WGS) entry which is preliminary data.</text>
</comment>
<dbReference type="InterPro" id="IPR005175">
    <property type="entry name" value="PPC_dom"/>
</dbReference>
<feature type="domain" description="PPC" evidence="1">
    <location>
        <begin position="5"/>
        <end position="140"/>
    </location>
</feature>
<organism evidence="2 3">
    <name type="scientific">Candidatus Zambryskibacteria bacterium CG10_big_fil_rev_8_21_14_0_10_42_12</name>
    <dbReference type="NCBI Taxonomy" id="1975115"/>
    <lineage>
        <taxon>Bacteria</taxon>
        <taxon>Candidatus Zambryskiibacteriota</taxon>
    </lineage>
</organism>
<evidence type="ECO:0000313" key="2">
    <source>
        <dbReference type="EMBL" id="PIR37980.1"/>
    </source>
</evidence>
<sequence>MKMLYKTQDKAIIRCDRGDDVIAELSHFTKEYNVQSAGFFGIGACGSLTLSFYDLEKKEYVDKDFKEDLEIVSCSGNIGWFDEKPLIHAHGVFSDRNYHMVGGHVKRMIISATGEFVLSLISHTLTRTYDEKTGLNLLNS</sequence>
<reference evidence="2 3" key="1">
    <citation type="submission" date="2017-09" db="EMBL/GenBank/DDBJ databases">
        <title>Depth-based differentiation of microbial function through sediment-hosted aquifers and enrichment of novel symbionts in the deep terrestrial subsurface.</title>
        <authorList>
            <person name="Probst A.J."/>
            <person name="Ladd B."/>
            <person name="Jarett J.K."/>
            <person name="Geller-Mcgrath D.E."/>
            <person name="Sieber C.M."/>
            <person name="Emerson J.B."/>
            <person name="Anantharaman K."/>
            <person name="Thomas B.C."/>
            <person name="Malmstrom R."/>
            <person name="Stieglmeier M."/>
            <person name="Klingl A."/>
            <person name="Woyke T."/>
            <person name="Ryan C.M."/>
            <person name="Banfield J.F."/>
        </authorList>
    </citation>
    <scope>NUCLEOTIDE SEQUENCE [LARGE SCALE GENOMIC DNA]</scope>
    <source>
        <strain evidence="2">CG10_big_fil_rev_8_21_14_0_10_42_12</strain>
    </source>
</reference>
<dbReference type="AlphaFoldDB" id="A0A2H0QUM4"/>
<dbReference type="SUPFAM" id="SSF117856">
    <property type="entry name" value="AF0104/ALDC/Ptd012-like"/>
    <property type="match status" value="1"/>
</dbReference>
<dbReference type="Proteomes" id="UP000231333">
    <property type="component" value="Unassembled WGS sequence"/>
</dbReference>
<evidence type="ECO:0000259" key="1">
    <source>
        <dbReference type="PROSITE" id="PS51742"/>
    </source>
</evidence>
<proteinExistence type="predicted"/>
<gene>
    <name evidence="2" type="ORF">COV34_02740</name>
</gene>
<dbReference type="Gene3D" id="3.30.1330.80">
    <property type="entry name" value="Hypothetical protein, similar to alpha- acetolactate decarboxylase, domain 2"/>
    <property type="match status" value="1"/>
</dbReference>
<dbReference type="PANTHER" id="PTHR34988:SF1">
    <property type="entry name" value="DNA-BINDING PROTEIN"/>
    <property type="match status" value="1"/>
</dbReference>
<dbReference type="PIRSF" id="PIRSF016702">
    <property type="entry name" value="DNA_bp_PD1"/>
    <property type="match status" value="1"/>
</dbReference>
<dbReference type="PANTHER" id="PTHR34988">
    <property type="entry name" value="PROTEIN, PUTATIVE-RELATED"/>
    <property type="match status" value="1"/>
</dbReference>
<dbReference type="InterPro" id="IPR025707">
    <property type="entry name" value="DNA_bp_PD1"/>
</dbReference>
<name>A0A2H0QUM4_9BACT</name>
<accession>A0A2H0QUM4</accession>
<protein>
    <recommendedName>
        <fullName evidence="1">PPC domain-containing protein</fullName>
    </recommendedName>
</protein>